<keyword evidence="2" id="KW-1185">Reference proteome</keyword>
<gene>
    <name evidence="1" type="ORF">M1L60_05180</name>
</gene>
<name>A0ABT1DHL1_9ACTN</name>
<dbReference type="Proteomes" id="UP001523369">
    <property type="component" value="Unassembled WGS sequence"/>
</dbReference>
<protein>
    <submittedName>
        <fullName evidence="1">Uncharacterized protein</fullName>
    </submittedName>
</protein>
<proteinExistence type="predicted"/>
<organism evidence="1 2">
    <name type="scientific">Paractinoplanes aksuensis</name>
    <dbReference type="NCBI Taxonomy" id="2939490"/>
    <lineage>
        <taxon>Bacteria</taxon>
        <taxon>Bacillati</taxon>
        <taxon>Actinomycetota</taxon>
        <taxon>Actinomycetes</taxon>
        <taxon>Micromonosporales</taxon>
        <taxon>Micromonosporaceae</taxon>
        <taxon>Paractinoplanes</taxon>
    </lineage>
</organism>
<dbReference type="RefSeq" id="WP_253236119.1">
    <property type="nucleotide sequence ID" value="NZ_JAMYJR010000003.1"/>
</dbReference>
<evidence type="ECO:0000313" key="1">
    <source>
        <dbReference type="EMBL" id="MCO8269983.1"/>
    </source>
</evidence>
<sequence>MDDAETPARLGRWQQLDMREQVWSRRLKSALNDCAEDLAPTGSADRPQLKIRHVDFGVDAGVLTIDYVIRSGGPAALVQLGASLIGENGRDHHHRLDDRWLWVAAGTAVYRRYLRLAAVPRPGTYQLVVSASHGRGDQKKRVASAHGGEPLVLR</sequence>
<reference evidence="1 2" key="1">
    <citation type="submission" date="2022-06" db="EMBL/GenBank/DDBJ databases">
        <title>New Species of the Genus Actinoplanes, ActinopZanes ferrugineus.</title>
        <authorList>
            <person name="Ding P."/>
        </authorList>
    </citation>
    <scope>NUCLEOTIDE SEQUENCE [LARGE SCALE GENOMIC DNA]</scope>
    <source>
        <strain evidence="1 2">TRM88003</strain>
    </source>
</reference>
<accession>A0ABT1DHL1</accession>
<comment type="caution">
    <text evidence="1">The sequence shown here is derived from an EMBL/GenBank/DDBJ whole genome shotgun (WGS) entry which is preliminary data.</text>
</comment>
<evidence type="ECO:0000313" key="2">
    <source>
        <dbReference type="Proteomes" id="UP001523369"/>
    </source>
</evidence>
<dbReference type="EMBL" id="JAMYJR010000003">
    <property type="protein sequence ID" value="MCO8269983.1"/>
    <property type="molecule type" value="Genomic_DNA"/>
</dbReference>